<accession>A0A5N4AL33</accession>
<keyword evidence="1" id="KW-1133">Transmembrane helix</keyword>
<keyword evidence="1" id="KW-0812">Transmembrane</keyword>
<evidence type="ECO:0000313" key="4">
    <source>
        <dbReference type="Proteomes" id="UP000327044"/>
    </source>
</evidence>
<evidence type="ECO:0000313" key="3">
    <source>
        <dbReference type="EMBL" id="KAB0798050.1"/>
    </source>
</evidence>
<proteinExistence type="predicted"/>
<sequence length="119" mass="13466">MSHRRELTAVNHQFDQPVNLEQGTRGRLYNIAESEGALSDYVAQKWGPSICRVVLICAYGMALFTFITGIVYMTYCPRQYHIAGYLIIGGTSGKCDVRTLRHIIIRAVFNSFHHNKICA</sequence>
<dbReference type="InParanoid" id="A0A5N4AL33"/>
<reference evidence="3 4" key="1">
    <citation type="journal article" date="2018" name="Elife">
        <title>Firefly genomes illuminate parallel origins of bioluminescence in beetles.</title>
        <authorList>
            <person name="Fallon T.R."/>
            <person name="Lower S.E."/>
            <person name="Chang C.H."/>
            <person name="Bessho-Uehara M."/>
            <person name="Martin G.J."/>
            <person name="Bewick A.J."/>
            <person name="Behringer M."/>
            <person name="Debat H.J."/>
            <person name="Wong I."/>
            <person name="Day J.C."/>
            <person name="Suvorov A."/>
            <person name="Silva C.J."/>
            <person name="Stanger-Hall K.F."/>
            <person name="Hall D.W."/>
            <person name="Schmitz R.J."/>
            <person name="Nelson D.R."/>
            <person name="Lewis S.M."/>
            <person name="Shigenobu S."/>
            <person name="Bybee S.M."/>
            <person name="Larracuente A.M."/>
            <person name="Oba Y."/>
            <person name="Weng J.K."/>
        </authorList>
    </citation>
    <scope>NUCLEOTIDE SEQUENCE [LARGE SCALE GENOMIC DNA]</scope>
    <source>
        <strain evidence="3">1611_PpyrPB1</strain>
        <tissue evidence="3">Whole body</tissue>
    </source>
</reference>
<dbReference type="EMBL" id="VVIM01001951">
    <property type="protein sequence ID" value="KAB0790086.1"/>
    <property type="molecule type" value="Genomic_DNA"/>
</dbReference>
<organism evidence="3 4">
    <name type="scientific">Photinus pyralis</name>
    <name type="common">Common eastern firefly</name>
    <name type="synonym">Lampyris pyralis</name>
    <dbReference type="NCBI Taxonomy" id="7054"/>
    <lineage>
        <taxon>Eukaryota</taxon>
        <taxon>Metazoa</taxon>
        <taxon>Ecdysozoa</taxon>
        <taxon>Arthropoda</taxon>
        <taxon>Hexapoda</taxon>
        <taxon>Insecta</taxon>
        <taxon>Pterygota</taxon>
        <taxon>Neoptera</taxon>
        <taxon>Endopterygota</taxon>
        <taxon>Coleoptera</taxon>
        <taxon>Polyphaga</taxon>
        <taxon>Elateriformia</taxon>
        <taxon>Elateroidea</taxon>
        <taxon>Lampyridae</taxon>
        <taxon>Lampyrinae</taxon>
        <taxon>Photinus</taxon>
    </lineage>
</organism>
<dbReference type="AlphaFoldDB" id="A0A5N4AL33"/>
<keyword evidence="1" id="KW-0472">Membrane</keyword>
<name>A0A5N4AL33_PHOPY</name>
<protein>
    <submittedName>
        <fullName evidence="3">Uncharacterized protein</fullName>
    </submittedName>
</protein>
<gene>
    <name evidence="3" type="ORF">PPYR_09043</name>
    <name evidence="2" type="ORF">PPYR_15595</name>
</gene>
<evidence type="ECO:0000313" key="2">
    <source>
        <dbReference type="EMBL" id="KAB0790086.1"/>
    </source>
</evidence>
<evidence type="ECO:0000256" key="1">
    <source>
        <dbReference type="SAM" id="Phobius"/>
    </source>
</evidence>
<reference evidence="3" key="2">
    <citation type="submission" date="2019-08" db="EMBL/GenBank/DDBJ databases">
        <authorList>
            <consortium name="Photinus pyralis genome working group"/>
            <person name="Fallon T.R."/>
            <person name="Sander Lower S.E."/>
            <person name="Weng J.-K."/>
        </authorList>
    </citation>
    <scope>NUCLEOTIDE SEQUENCE</scope>
    <source>
        <strain evidence="3">1611_PpyrPB1</strain>
        <tissue evidence="3">Whole body</tissue>
    </source>
</reference>
<dbReference type="Proteomes" id="UP000327044">
    <property type="component" value="Unassembled WGS sequence"/>
</dbReference>
<keyword evidence="4" id="KW-1185">Reference proteome</keyword>
<feature type="transmembrane region" description="Helical" evidence="1">
    <location>
        <begin position="53"/>
        <end position="75"/>
    </location>
</feature>
<comment type="caution">
    <text evidence="3">The sequence shown here is derived from an EMBL/GenBank/DDBJ whole genome shotgun (WGS) entry which is preliminary data.</text>
</comment>
<dbReference type="EMBL" id="VVIM01000006">
    <property type="protein sequence ID" value="KAB0798050.1"/>
    <property type="molecule type" value="Genomic_DNA"/>
</dbReference>